<feature type="transmembrane region" description="Helical" evidence="1">
    <location>
        <begin position="7"/>
        <end position="40"/>
    </location>
</feature>
<evidence type="ECO:0000256" key="1">
    <source>
        <dbReference type="SAM" id="Phobius"/>
    </source>
</evidence>
<feature type="transmembrane region" description="Helical" evidence="1">
    <location>
        <begin position="93"/>
        <end position="110"/>
    </location>
</feature>
<keyword evidence="1" id="KW-1133">Transmembrane helix</keyword>
<keyword evidence="3" id="KW-1185">Reference proteome</keyword>
<accession>A0A0M9FW61</accession>
<reference evidence="2 3" key="1">
    <citation type="submission" date="2015-07" db="EMBL/GenBank/DDBJ databases">
        <title>High-quality genome of monoxenous trypanosomatid Leptomonas pyrrhocoris.</title>
        <authorList>
            <person name="Flegontov P."/>
            <person name="Butenko A."/>
            <person name="Firsov S."/>
            <person name="Vlcek C."/>
            <person name="Logacheva M.D."/>
            <person name="Field M."/>
            <person name="Filatov D."/>
            <person name="Flegontova O."/>
            <person name="Gerasimov E."/>
            <person name="Jackson A.P."/>
            <person name="Kelly S."/>
            <person name="Opperdoes F."/>
            <person name="O'Reilly A."/>
            <person name="Votypka J."/>
            <person name="Yurchenko V."/>
            <person name="Lukes J."/>
        </authorList>
    </citation>
    <scope>NUCLEOTIDE SEQUENCE [LARGE SCALE GENOMIC DNA]</scope>
    <source>
        <strain evidence="2">H10</strain>
    </source>
</reference>
<dbReference type="VEuPathDB" id="TriTrypDB:LpyrH10_17_0620"/>
<protein>
    <submittedName>
        <fullName evidence="2">Uncharacterized protein</fullName>
    </submittedName>
</protein>
<feature type="transmembrane region" description="Helical" evidence="1">
    <location>
        <begin position="116"/>
        <end position="139"/>
    </location>
</feature>
<gene>
    <name evidence="2" type="ORF">ABB37_07130</name>
</gene>
<evidence type="ECO:0000313" key="3">
    <source>
        <dbReference type="Proteomes" id="UP000037923"/>
    </source>
</evidence>
<dbReference type="GeneID" id="26907416"/>
<keyword evidence="1" id="KW-0812">Transmembrane</keyword>
<comment type="caution">
    <text evidence="2">The sequence shown here is derived from an EMBL/GenBank/DDBJ whole genome shotgun (WGS) entry which is preliminary data.</text>
</comment>
<evidence type="ECO:0000313" key="2">
    <source>
        <dbReference type="EMBL" id="KPA77223.1"/>
    </source>
</evidence>
<feature type="transmembrane region" description="Helical" evidence="1">
    <location>
        <begin position="60"/>
        <end position="81"/>
    </location>
</feature>
<dbReference type="Proteomes" id="UP000037923">
    <property type="component" value="Unassembled WGS sequence"/>
</dbReference>
<dbReference type="RefSeq" id="XP_015655662.1">
    <property type="nucleotide sequence ID" value="XM_015805656.1"/>
</dbReference>
<sequence>MYSMSAVVLIFALLAFSLFACLFVINTASLLCMMLFPFLLSSFKEAVASPCGPLHLLTKVQHLLFMCAAVHFPKSAILRFLLVSLNFFYSDSFFLLLLLLCIHFVIFVVVIDVVVSYYLCFLSAHVRTLLLLLFFRILCL</sequence>
<proteinExistence type="predicted"/>
<dbReference type="EMBL" id="LGTL01000017">
    <property type="protein sequence ID" value="KPA77223.1"/>
    <property type="molecule type" value="Genomic_DNA"/>
</dbReference>
<name>A0A0M9FW61_LEPPY</name>
<dbReference type="AlphaFoldDB" id="A0A0M9FW61"/>
<organism evidence="2 3">
    <name type="scientific">Leptomonas pyrrhocoris</name>
    <name type="common">Firebug parasite</name>
    <dbReference type="NCBI Taxonomy" id="157538"/>
    <lineage>
        <taxon>Eukaryota</taxon>
        <taxon>Discoba</taxon>
        <taxon>Euglenozoa</taxon>
        <taxon>Kinetoplastea</taxon>
        <taxon>Metakinetoplastina</taxon>
        <taxon>Trypanosomatida</taxon>
        <taxon>Trypanosomatidae</taxon>
        <taxon>Leishmaniinae</taxon>
        <taxon>Leptomonas</taxon>
    </lineage>
</organism>
<keyword evidence="1" id="KW-0472">Membrane</keyword>